<protein>
    <recommendedName>
        <fullName evidence="4">Gram-positive cocci surface proteins LPxTG domain-containing protein</fullName>
    </recommendedName>
</protein>
<evidence type="ECO:0008006" key="4">
    <source>
        <dbReference type="Google" id="ProtNLM"/>
    </source>
</evidence>
<keyword evidence="1" id="KW-0472">Membrane</keyword>
<name>A0ABQ4C8K5_9ACTN</name>
<evidence type="ECO:0000313" key="2">
    <source>
        <dbReference type="EMBL" id="GIF59122.1"/>
    </source>
</evidence>
<gene>
    <name evidence="2" type="ORF">Air01nite_52170</name>
</gene>
<dbReference type="EMBL" id="BONC01000042">
    <property type="protein sequence ID" value="GIF59122.1"/>
    <property type="molecule type" value="Genomic_DNA"/>
</dbReference>
<organism evidence="2 3">
    <name type="scientific">Asanoa iriomotensis</name>
    <dbReference type="NCBI Taxonomy" id="234613"/>
    <lineage>
        <taxon>Bacteria</taxon>
        <taxon>Bacillati</taxon>
        <taxon>Actinomycetota</taxon>
        <taxon>Actinomycetes</taxon>
        <taxon>Micromonosporales</taxon>
        <taxon>Micromonosporaceae</taxon>
        <taxon>Asanoa</taxon>
    </lineage>
</organism>
<proteinExistence type="predicted"/>
<comment type="caution">
    <text evidence="2">The sequence shown here is derived from an EMBL/GenBank/DDBJ whole genome shotgun (WGS) entry which is preliminary data.</text>
</comment>
<evidence type="ECO:0000313" key="3">
    <source>
        <dbReference type="Proteomes" id="UP000624325"/>
    </source>
</evidence>
<evidence type="ECO:0000256" key="1">
    <source>
        <dbReference type="SAM" id="Phobius"/>
    </source>
</evidence>
<dbReference type="Proteomes" id="UP000624325">
    <property type="component" value="Unassembled WGS sequence"/>
</dbReference>
<reference evidence="2 3" key="1">
    <citation type="submission" date="2021-01" db="EMBL/GenBank/DDBJ databases">
        <title>Whole genome shotgun sequence of Asanoa iriomotensis NBRC 100142.</title>
        <authorList>
            <person name="Komaki H."/>
            <person name="Tamura T."/>
        </authorList>
    </citation>
    <scope>NUCLEOTIDE SEQUENCE [LARGE SCALE GENOMIC DNA]</scope>
    <source>
        <strain evidence="2 3">NBRC 100142</strain>
    </source>
</reference>
<sequence>MWGDTAIALTARFWQVSRWRSKCDNRRTGGREVMMSGRRSLATVALTAWIVVLTGAPALAAPAPTPTPTPTADAVPEGLFIEVNPSTAEAGQIVGIRASCTEADDDPPEDTEDAIVESTAFGEVTVKPQFGHLTGAVTIPADTPARSYRVVLDCPGLFTGSADTTVNVLNGNRPSRGPATGFGGTAGDDNSTMVLTGGAVALAAGLVLGVLTLRRRRTA</sequence>
<keyword evidence="1" id="KW-1133">Transmembrane helix</keyword>
<keyword evidence="3" id="KW-1185">Reference proteome</keyword>
<keyword evidence="1" id="KW-0812">Transmembrane</keyword>
<feature type="transmembrane region" description="Helical" evidence="1">
    <location>
        <begin position="193"/>
        <end position="213"/>
    </location>
</feature>
<accession>A0ABQ4C8K5</accession>